<dbReference type="PANTHER" id="PTHR11468:SF28">
    <property type="entry name" value="ALPHA-GLUCAN PHOSPHORYLASE 1"/>
    <property type="match status" value="1"/>
</dbReference>
<evidence type="ECO:0000313" key="4">
    <source>
        <dbReference type="Proteomes" id="UP000245207"/>
    </source>
</evidence>
<dbReference type="GO" id="GO:0030170">
    <property type="term" value="F:pyridoxal phosphate binding"/>
    <property type="evidence" value="ECO:0007669"/>
    <property type="project" value="TreeGrafter"/>
</dbReference>
<comment type="similarity">
    <text evidence="1 2">Belongs to the glycogen phosphorylase family.</text>
</comment>
<evidence type="ECO:0000256" key="2">
    <source>
        <dbReference type="RuleBase" id="RU000587"/>
    </source>
</evidence>
<proteinExistence type="inferred from homology"/>
<evidence type="ECO:0000256" key="1">
    <source>
        <dbReference type="ARBA" id="ARBA00006047"/>
    </source>
</evidence>
<reference evidence="3 4" key="1">
    <citation type="journal article" date="2018" name="Mol. Plant">
        <title>The genome of Artemisia annua provides insight into the evolution of Asteraceae family and artemisinin biosynthesis.</title>
        <authorList>
            <person name="Shen Q."/>
            <person name="Zhang L."/>
            <person name="Liao Z."/>
            <person name="Wang S."/>
            <person name="Yan T."/>
            <person name="Shi P."/>
            <person name="Liu M."/>
            <person name="Fu X."/>
            <person name="Pan Q."/>
            <person name="Wang Y."/>
            <person name="Lv Z."/>
            <person name="Lu X."/>
            <person name="Zhang F."/>
            <person name="Jiang W."/>
            <person name="Ma Y."/>
            <person name="Chen M."/>
            <person name="Hao X."/>
            <person name="Li L."/>
            <person name="Tang Y."/>
            <person name="Lv G."/>
            <person name="Zhou Y."/>
            <person name="Sun X."/>
            <person name="Brodelius P.E."/>
            <person name="Rose J.K.C."/>
            <person name="Tang K."/>
        </authorList>
    </citation>
    <scope>NUCLEOTIDE SEQUENCE [LARGE SCALE GENOMIC DNA]</scope>
    <source>
        <strain evidence="4">cv. Huhao1</strain>
        <tissue evidence="3">Leaf</tissue>
    </source>
</reference>
<organism evidence="3 4">
    <name type="scientific">Artemisia annua</name>
    <name type="common">Sweet wormwood</name>
    <dbReference type="NCBI Taxonomy" id="35608"/>
    <lineage>
        <taxon>Eukaryota</taxon>
        <taxon>Viridiplantae</taxon>
        <taxon>Streptophyta</taxon>
        <taxon>Embryophyta</taxon>
        <taxon>Tracheophyta</taxon>
        <taxon>Spermatophyta</taxon>
        <taxon>Magnoliopsida</taxon>
        <taxon>eudicotyledons</taxon>
        <taxon>Gunneridae</taxon>
        <taxon>Pentapetalae</taxon>
        <taxon>asterids</taxon>
        <taxon>campanulids</taxon>
        <taxon>Asterales</taxon>
        <taxon>Asteraceae</taxon>
        <taxon>Asteroideae</taxon>
        <taxon>Anthemideae</taxon>
        <taxon>Artemisiinae</taxon>
        <taxon>Artemisia</taxon>
    </lineage>
</organism>
<comment type="caution">
    <text evidence="3">The sequence shown here is derived from an EMBL/GenBank/DDBJ whole genome shotgun (WGS) entry which is preliminary data.</text>
</comment>
<sequence length="54" mass="5594">MQGRSGAYAESLTKLGHHLDGVARQEGDAALGNGGFASCFVDSLAPLNYPAWSV</sequence>
<keyword evidence="2" id="KW-0328">Glycosyltransferase</keyword>
<dbReference type="OrthoDB" id="1711330at2759"/>
<dbReference type="STRING" id="35608.A0A2U1NCI7"/>
<comment type="cofactor">
    <cofactor evidence="2">
        <name>pyridoxal 5'-phosphate</name>
        <dbReference type="ChEBI" id="CHEBI:597326"/>
    </cofactor>
</comment>
<dbReference type="InterPro" id="IPR000811">
    <property type="entry name" value="Glyco_trans_35"/>
</dbReference>
<keyword evidence="2" id="KW-0808">Transferase</keyword>
<comment type="catalytic activity">
    <reaction evidence="2">
        <text>[(1-&gt;4)-alpha-D-glucosyl](n) + phosphate = [(1-&gt;4)-alpha-D-glucosyl](n-1) + alpha-D-glucose 1-phosphate</text>
        <dbReference type="Rhea" id="RHEA:41732"/>
        <dbReference type="Rhea" id="RHEA-COMP:9584"/>
        <dbReference type="Rhea" id="RHEA-COMP:9586"/>
        <dbReference type="ChEBI" id="CHEBI:15444"/>
        <dbReference type="ChEBI" id="CHEBI:43474"/>
        <dbReference type="ChEBI" id="CHEBI:58601"/>
        <dbReference type="EC" id="2.4.1.1"/>
    </reaction>
</comment>
<dbReference type="SUPFAM" id="SSF53756">
    <property type="entry name" value="UDP-Glycosyltransferase/glycogen phosphorylase"/>
    <property type="match status" value="1"/>
</dbReference>
<dbReference type="GO" id="GO:0005980">
    <property type="term" value="P:glycogen catabolic process"/>
    <property type="evidence" value="ECO:0007669"/>
    <property type="project" value="TreeGrafter"/>
</dbReference>
<dbReference type="Pfam" id="PF00343">
    <property type="entry name" value="Phosphorylase"/>
    <property type="match status" value="1"/>
</dbReference>
<dbReference type="EMBL" id="PKPP01003113">
    <property type="protein sequence ID" value="PWA71232.1"/>
    <property type="molecule type" value="Genomic_DNA"/>
</dbReference>
<protein>
    <recommendedName>
        <fullName evidence="2">Alpha-1,4 glucan phosphorylase</fullName>
        <ecNumber evidence="2">2.4.1.1</ecNumber>
    </recommendedName>
</protein>
<dbReference type="PANTHER" id="PTHR11468">
    <property type="entry name" value="GLYCOGEN PHOSPHORYLASE"/>
    <property type="match status" value="1"/>
</dbReference>
<dbReference type="GO" id="GO:0008184">
    <property type="term" value="F:glycogen phosphorylase activity"/>
    <property type="evidence" value="ECO:0007669"/>
    <property type="project" value="InterPro"/>
</dbReference>
<evidence type="ECO:0000313" key="3">
    <source>
        <dbReference type="EMBL" id="PWA71232.1"/>
    </source>
</evidence>
<keyword evidence="4" id="KW-1185">Reference proteome</keyword>
<dbReference type="AlphaFoldDB" id="A0A2U1NCI7"/>
<dbReference type="GO" id="GO:0005737">
    <property type="term" value="C:cytoplasm"/>
    <property type="evidence" value="ECO:0007669"/>
    <property type="project" value="TreeGrafter"/>
</dbReference>
<keyword evidence="2" id="KW-0663">Pyridoxal phosphate</keyword>
<dbReference type="EC" id="2.4.1.1" evidence="2"/>
<dbReference type="Proteomes" id="UP000245207">
    <property type="component" value="Unassembled WGS sequence"/>
</dbReference>
<accession>A0A2U1NCI7</accession>
<dbReference type="Gene3D" id="3.40.50.2000">
    <property type="entry name" value="Glycogen Phosphorylase B"/>
    <property type="match status" value="1"/>
</dbReference>
<gene>
    <name evidence="3" type="ORF">CTI12_AA282460</name>
</gene>
<comment type="function">
    <text evidence="2">Allosteric enzyme that catalyzes the rate-limiting step in glycogen catabolism, the phosphorolytic cleavage of glycogen to produce glucose-1-phosphate, and plays a central role in maintaining cellular and organismal glucose homeostasis.</text>
</comment>
<name>A0A2U1NCI7_ARTAN</name>
<keyword evidence="2" id="KW-0119">Carbohydrate metabolism</keyword>